<evidence type="ECO:0000313" key="2">
    <source>
        <dbReference type="EMBL" id="QQG31510.1"/>
    </source>
</evidence>
<dbReference type="EMBL" id="MW036632">
    <property type="protein sequence ID" value="QQG31510.1"/>
    <property type="molecule type" value="Genomic_DNA"/>
</dbReference>
<dbReference type="Proteomes" id="UP000671927">
    <property type="component" value="Segment"/>
</dbReference>
<organism evidence="2">
    <name type="scientific">Swinepox virus</name>
    <name type="common">SWPV</name>
    <dbReference type="NCBI Taxonomy" id="10276"/>
    <lineage>
        <taxon>Viruses</taxon>
        <taxon>Varidnaviria</taxon>
        <taxon>Bamfordvirae</taxon>
        <taxon>Nucleocytoviricota</taxon>
        <taxon>Pokkesviricetes</taxon>
        <taxon>Chitovirales</taxon>
        <taxon>Poxviridae</taxon>
        <taxon>Chordopoxvirinae</taxon>
        <taxon>Suipoxvirus</taxon>
        <taxon>Suipoxvirus swinepox</taxon>
    </lineage>
</organism>
<gene>
    <name evidence="2" type="primary">SwPV019</name>
</gene>
<reference evidence="2" key="1">
    <citation type="journal article" date="2021" name="Arch. Virol.">
        <title>First complete genome characterization of swinepox virus directly from a clinical sample indicates divergence of a Eurasian-lineage virus.</title>
        <authorList>
            <person name="Aasdev A."/>
            <person name="Mishra A."/>
            <person name="Bora D.P."/>
            <person name="Kurkure N.V."/>
            <person name="Barman N.N."/>
            <person name="Raut A.A."/>
        </authorList>
    </citation>
    <scope>NUCLEOTIDE SEQUENCE</scope>
    <source>
        <strain evidence="2">SwPV/India-Assam/16</strain>
    </source>
</reference>
<keyword evidence="1" id="KW-0472">Membrane</keyword>
<name>A0A881SXX1_SWPV</name>
<sequence>MHLKNEVNNNMFVFTLCILYSSFCYFFYIEKILQHTKQIYTNMGSCVSVKSISISMDTVSISSIDDEYYYNIKNKPIYVRRKNSCSSTLESRYSTYSIKSVYF</sequence>
<feature type="transmembrane region" description="Helical" evidence="1">
    <location>
        <begin position="12"/>
        <end position="29"/>
    </location>
</feature>
<evidence type="ECO:0000256" key="1">
    <source>
        <dbReference type="SAM" id="Phobius"/>
    </source>
</evidence>
<keyword evidence="1" id="KW-1133">Transmembrane helix</keyword>
<protein>
    <submittedName>
        <fullName evidence="2">Uncharacterized protein</fullName>
    </submittedName>
</protein>
<keyword evidence="1" id="KW-0812">Transmembrane</keyword>
<organismHost>
    <name type="scientific">Sus scrofa</name>
    <name type="common">Pig</name>
    <dbReference type="NCBI Taxonomy" id="9823"/>
</organismHost>
<accession>A0A881SXX1</accession>
<proteinExistence type="predicted"/>